<dbReference type="PANTHER" id="PTHR43201:SF32">
    <property type="entry name" value="2-SUCCINYLBENZOATE--COA LIGASE, CHLOROPLASTIC_PEROXISOMAL"/>
    <property type="match status" value="1"/>
</dbReference>
<dbReference type="PROSITE" id="PS00455">
    <property type="entry name" value="AMP_BINDING"/>
    <property type="match status" value="1"/>
</dbReference>
<dbReference type="SUPFAM" id="SSF56801">
    <property type="entry name" value="Acetyl-CoA synthetase-like"/>
    <property type="match status" value="1"/>
</dbReference>
<organism evidence="3 4">
    <name type="scientific">Phytohabitans maris</name>
    <dbReference type="NCBI Taxonomy" id="3071409"/>
    <lineage>
        <taxon>Bacteria</taxon>
        <taxon>Bacillati</taxon>
        <taxon>Actinomycetota</taxon>
        <taxon>Actinomycetes</taxon>
        <taxon>Micromonosporales</taxon>
        <taxon>Micromonosporaceae</taxon>
    </lineage>
</organism>
<dbReference type="RefSeq" id="WP_308714768.1">
    <property type="nucleotide sequence ID" value="NZ_JAVHUY010000022.1"/>
</dbReference>
<dbReference type="Gene3D" id="3.30.300.30">
    <property type="match status" value="1"/>
</dbReference>
<accession>A0ABU0ZMJ1</accession>
<protein>
    <submittedName>
        <fullName evidence="3">Class I adenylate-forming enzyme family protein</fullName>
    </submittedName>
</protein>
<evidence type="ECO:0000259" key="2">
    <source>
        <dbReference type="Pfam" id="PF13193"/>
    </source>
</evidence>
<dbReference type="InterPro" id="IPR025110">
    <property type="entry name" value="AMP-bd_C"/>
</dbReference>
<dbReference type="Pfam" id="PF00501">
    <property type="entry name" value="AMP-binding"/>
    <property type="match status" value="1"/>
</dbReference>
<dbReference type="PANTHER" id="PTHR43201">
    <property type="entry name" value="ACYL-COA SYNTHETASE"/>
    <property type="match status" value="1"/>
</dbReference>
<evidence type="ECO:0000313" key="4">
    <source>
        <dbReference type="Proteomes" id="UP001230908"/>
    </source>
</evidence>
<reference evidence="3 4" key="1">
    <citation type="submission" date="2023-08" db="EMBL/GenBank/DDBJ databases">
        <title>Phytohabitans sansha sp. nov., isolated from marine sediment.</title>
        <authorList>
            <person name="Zhao Y."/>
            <person name="Yi K."/>
        </authorList>
    </citation>
    <scope>NUCLEOTIDE SEQUENCE [LARGE SCALE GENOMIC DNA]</scope>
    <source>
        <strain evidence="3 4">ZYX-F-186</strain>
    </source>
</reference>
<dbReference type="InterPro" id="IPR020845">
    <property type="entry name" value="AMP-binding_CS"/>
</dbReference>
<dbReference type="Pfam" id="PF13193">
    <property type="entry name" value="AMP-binding_C"/>
    <property type="match status" value="1"/>
</dbReference>
<feature type="domain" description="AMP-binding enzyme C-terminal" evidence="2">
    <location>
        <begin position="454"/>
        <end position="530"/>
    </location>
</feature>
<dbReference type="Gene3D" id="3.40.50.12780">
    <property type="entry name" value="N-terminal domain of ligase-like"/>
    <property type="match status" value="1"/>
</dbReference>
<dbReference type="InterPro" id="IPR000873">
    <property type="entry name" value="AMP-dep_synth/lig_dom"/>
</dbReference>
<dbReference type="EMBL" id="JAVHUY010000022">
    <property type="protein sequence ID" value="MDQ7907490.1"/>
    <property type="molecule type" value="Genomic_DNA"/>
</dbReference>
<keyword evidence="4" id="KW-1185">Reference proteome</keyword>
<dbReference type="Proteomes" id="UP001230908">
    <property type="component" value="Unassembled WGS sequence"/>
</dbReference>
<proteinExistence type="predicted"/>
<gene>
    <name evidence="3" type="ORF">RB614_23505</name>
</gene>
<evidence type="ECO:0000259" key="1">
    <source>
        <dbReference type="Pfam" id="PF00501"/>
    </source>
</evidence>
<name>A0ABU0ZMJ1_9ACTN</name>
<feature type="domain" description="AMP-dependent synthetase/ligase" evidence="1">
    <location>
        <begin position="37"/>
        <end position="402"/>
    </location>
</feature>
<evidence type="ECO:0000313" key="3">
    <source>
        <dbReference type="EMBL" id="MDQ7907490.1"/>
    </source>
</evidence>
<dbReference type="InterPro" id="IPR042099">
    <property type="entry name" value="ANL_N_sf"/>
</dbReference>
<dbReference type="InterPro" id="IPR045851">
    <property type="entry name" value="AMP-bd_C_sf"/>
</dbReference>
<comment type="caution">
    <text evidence="3">The sequence shown here is derived from an EMBL/GenBank/DDBJ whole genome shotgun (WGS) entry which is preliminary data.</text>
</comment>
<sequence>MTTVTEDARDEARAQREAAYVDAGLWDDERLGWLVYRVARDFPDREFLCIDELRLTYGEFTSWATAIATDLVARGVRRGDRVLVQLANRVEALLAQVAAFRIGAVSVPVVPIYREHEMRHIVADCRPAVVIAGQDTATRRPCAEFERHLAGAGLDGTVRYVVGETTVPGWAPFPARPDGPREEAGLPDPLEPEACALILYTSGTTSAPKGVMLTGRAFVANNRSVGARMAWTEDEVFFCCAPLSHLAGFVSGFAWPVSVGARVVIMPKWDGDAAARLIERERVTFTTGAAVFLHDLVRGYRDGLGASHRITRFVSGGAATPPGLIREADALGVHAMRGYGMTETGGGITFPGLDSDLERRADYDGRLIDGTELEAVDAYRRPLPPGAEGELRTRGPQSLIGYTDPALTAAQVDEDGWFYTGDVGTVDAEGWLRVTGRIKDIINRGGEKFSARDIEEAIVAHPDIDRAAVVGVPDERFGEAVGAFVTLAPGVTWTGPESVLRHLETSRLTKQKFPTEWYVLDELPATASGKIQKHLLLERRSDQKGKSTRGT</sequence>